<proteinExistence type="predicted"/>
<comment type="caution">
    <text evidence="1">The sequence shown here is derived from an EMBL/GenBank/DDBJ whole genome shotgun (WGS) entry which is preliminary data.</text>
</comment>
<dbReference type="AlphaFoldDB" id="K1XZW1"/>
<organism evidence="1">
    <name type="scientific">uncultured bacterium</name>
    <name type="common">gcode 4</name>
    <dbReference type="NCBI Taxonomy" id="1234023"/>
    <lineage>
        <taxon>Bacteria</taxon>
        <taxon>environmental samples</taxon>
    </lineage>
</organism>
<sequence>MSTCIVVSAPLSDQAQIQLNVSQVIETLAYHREKKRVDITFDVLVDNPTPNPGSLKFIHRGVVTVALERFPEHPTEPRDNILRKVYQQRIRASGKSNHILFHPRVNCFGFQPEGVEVFTVPPEQLSLIADDFGQSALTPDSLIPFTSFVVRGFPAYGKSLFRIRMTIENPTYDCFVSDDESFSVDGSGRLMDYIAFRDLPRAPNDSWQKLFEREICPGHIVPSSYDVVILKPPLCEALTVLPGTAQIAEIPLPEEGLEEQAYWFAARSEFFYLDLKYLPPVSLAESPDLLTSTPAIN</sequence>
<gene>
    <name evidence="1" type="ORF">ACD_78C00030G0001</name>
</gene>
<reference evidence="1" key="1">
    <citation type="journal article" date="2012" name="Science">
        <title>Fermentation, hydrogen, and sulfur metabolism in multiple uncultivated bacterial phyla.</title>
        <authorList>
            <person name="Wrighton K.C."/>
            <person name="Thomas B.C."/>
            <person name="Sharon I."/>
            <person name="Miller C.S."/>
            <person name="Castelle C.J."/>
            <person name="VerBerkmoes N.C."/>
            <person name="Wilkins M.J."/>
            <person name="Hettich R.L."/>
            <person name="Lipton M.S."/>
            <person name="Williams K.H."/>
            <person name="Long P.E."/>
            <person name="Banfield J.F."/>
        </authorList>
    </citation>
    <scope>NUCLEOTIDE SEQUENCE [LARGE SCALE GENOMIC DNA]</scope>
</reference>
<dbReference type="EMBL" id="AMFJ01034030">
    <property type="protein sequence ID" value="EKD30501.1"/>
    <property type="molecule type" value="Genomic_DNA"/>
</dbReference>
<name>K1XZW1_9BACT</name>
<accession>K1XZW1</accession>
<protein>
    <submittedName>
        <fullName evidence="1">Uncharacterized protein</fullName>
    </submittedName>
</protein>
<evidence type="ECO:0000313" key="1">
    <source>
        <dbReference type="EMBL" id="EKD30501.1"/>
    </source>
</evidence>